<keyword evidence="3" id="KW-1185">Reference proteome</keyword>
<dbReference type="EMBL" id="BJLF01000018">
    <property type="protein sequence ID" value="GEA52302.1"/>
    <property type="molecule type" value="Genomic_DNA"/>
</dbReference>
<dbReference type="Proteomes" id="UP000318717">
    <property type="component" value="Unassembled WGS sequence"/>
</dbReference>
<dbReference type="GO" id="GO:0005829">
    <property type="term" value="C:cytosol"/>
    <property type="evidence" value="ECO:0007669"/>
    <property type="project" value="TreeGrafter"/>
</dbReference>
<gene>
    <name evidence="2" type="ORF">VIN01S_31060</name>
</gene>
<dbReference type="InterPro" id="IPR036477">
    <property type="entry name" value="Formyl_transf_N_sf"/>
</dbReference>
<accession>A0A4Y3I0A5</accession>
<dbReference type="PANTHER" id="PTHR11138:SF5">
    <property type="entry name" value="METHIONYL-TRNA FORMYLTRANSFERASE, MITOCHONDRIAL"/>
    <property type="match status" value="1"/>
</dbReference>
<proteinExistence type="predicted"/>
<dbReference type="SUPFAM" id="SSF53328">
    <property type="entry name" value="Formyltransferase"/>
    <property type="match status" value="1"/>
</dbReference>
<evidence type="ECO:0008006" key="4">
    <source>
        <dbReference type="Google" id="ProtNLM"/>
    </source>
</evidence>
<dbReference type="OrthoDB" id="9802815at2"/>
<reference evidence="2 3" key="1">
    <citation type="submission" date="2019-06" db="EMBL/GenBank/DDBJ databases">
        <title>Whole genome shotgun sequence of Vibrio inusitatus NBRC 102082.</title>
        <authorList>
            <person name="Hosoyama A."/>
            <person name="Uohara A."/>
            <person name="Ohji S."/>
            <person name="Ichikawa N."/>
        </authorList>
    </citation>
    <scope>NUCLEOTIDE SEQUENCE [LARGE SCALE GENOMIC DNA]</scope>
    <source>
        <strain evidence="2 3">NBRC 102082</strain>
    </source>
</reference>
<evidence type="ECO:0000256" key="1">
    <source>
        <dbReference type="SAM" id="MobiDB-lite"/>
    </source>
</evidence>
<evidence type="ECO:0000313" key="2">
    <source>
        <dbReference type="EMBL" id="GEA52302.1"/>
    </source>
</evidence>
<protein>
    <recommendedName>
        <fullName evidence="4">UDP-glucuronic acid dehydrogenase</fullName>
    </recommendedName>
</protein>
<feature type="region of interest" description="Disordered" evidence="1">
    <location>
        <begin position="152"/>
        <end position="176"/>
    </location>
</feature>
<dbReference type="RefSeq" id="WP_141346752.1">
    <property type="nucleotide sequence ID" value="NZ_BJLF01000018.1"/>
</dbReference>
<feature type="compositionally biased region" description="Basic and acidic residues" evidence="1">
    <location>
        <begin position="167"/>
        <end position="176"/>
    </location>
</feature>
<dbReference type="AlphaFoldDB" id="A0A4Y3I0A5"/>
<comment type="caution">
    <text evidence="2">The sequence shown here is derived from an EMBL/GenBank/DDBJ whole genome shotgun (WGS) entry which is preliminary data.</text>
</comment>
<dbReference type="GO" id="GO:0004479">
    <property type="term" value="F:methionyl-tRNA formyltransferase activity"/>
    <property type="evidence" value="ECO:0007669"/>
    <property type="project" value="TreeGrafter"/>
</dbReference>
<dbReference type="PANTHER" id="PTHR11138">
    <property type="entry name" value="METHIONYL-TRNA FORMYLTRANSFERASE"/>
    <property type="match status" value="1"/>
</dbReference>
<name>A0A4Y3I0A5_9VIBR</name>
<evidence type="ECO:0000313" key="3">
    <source>
        <dbReference type="Proteomes" id="UP000318717"/>
    </source>
</evidence>
<organism evidence="2 3">
    <name type="scientific">Vibrio inusitatus NBRC 102082</name>
    <dbReference type="NCBI Taxonomy" id="1219070"/>
    <lineage>
        <taxon>Bacteria</taxon>
        <taxon>Pseudomonadati</taxon>
        <taxon>Pseudomonadota</taxon>
        <taxon>Gammaproteobacteria</taxon>
        <taxon>Vibrionales</taxon>
        <taxon>Vibrionaceae</taxon>
        <taxon>Vibrio</taxon>
    </lineage>
</organism>
<sequence>MNITLLCSDVNHPIFTYLESWKKANSHKHNIQLVTRVKDVSESGDILFLVSCSEIVRAQTRDLFQYCLVLHASDLPEGRGWSPHVWDILNDKDYITLSLLDAEDKVDTGDIWQKKTILLEGTELYDDINKKLFDAELELITWASEHIFDATSEPQKESQTSYYRKRTPNDSELDPKQTIEQQFNLLRVCDPNRFPAFITINNTRYNVRLEKADD</sequence>
<dbReference type="Gene3D" id="3.40.50.12230">
    <property type="match status" value="1"/>
</dbReference>